<dbReference type="Pfam" id="PF11157">
    <property type="entry name" value="DUF2937"/>
    <property type="match status" value="1"/>
</dbReference>
<dbReference type="RefSeq" id="WP_353402149.1">
    <property type="nucleotide sequence ID" value="NZ_BAABWU010000021.1"/>
</dbReference>
<accession>A0ABQ0AR29</accession>
<feature type="coiled-coil region" evidence="1">
    <location>
        <begin position="77"/>
        <end position="104"/>
    </location>
</feature>
<sequence length="163" mass="17607">MITKTLTLIAGISGAATMSQFPEFSQQYVQRLGGAVDSLQMVVDDFNASAQKEGLTQEEALEQMTGSDFIVRRKEDMVKAITRLDTLQENLASLEGANALSRLQLIHHMSDTEALGAVWKSYQPAVQLTLMGMVFAGLGFLLGALLASILLGVTVVLSRRAFA</sequence>
<feature type="transmembrane region" description="Helical" evidence="2">
    <location>
        <begin position="130"/>
        <end position="157"/>
    </location>
</feature>
<dbReference type="InterPro" id="IPR022584">
    <property type="entry name" value="DUF2937"/>
</dbReference>
<reference evidence="3 4" key="1">
    <citation type="submission" date="2024-04" db="EMBL/GenBank/DDBJ databases">
        <title>Draft genome sequence of Pseudophaeobacter arcticus NBRC 116598.</title>
        <authorList>
            <person name="Miyakawa T."/>
            <person name="Kusuya Y."/>
            <person name="Miura T."/>
        </authorList>
    </citation>
    <scope>NUCLEOTIDE SEQUENCE [LARGE SCALE GENOMIC DNA]</scope>
    <source>
        <strain evidence="3 4">SU-CL00105</strain>
    </source>
</reference>
<name>A0ABQ0AR29_9RHOB</name>
<keyword evidence="2" id="KW-0812">Transmembrane</keyword>
<evidence type="ECO:0008006" key="5">
    <source>
        <dbReference type="Google" id="ProtNLM"/>
    </source>
</evidence>
<evidence type="ECO:0000256" key="1">
    <source>
        <dbReference type="SAM" id="Coils"/>
    </source>
</evidence>
<evidence type="ECO:0000313" key="3">
    <source>
        <dbReference type="EMBL" id="GAA6198324.1"/>
    </source>
</evidence>
<comment type="caution">
    <text evidence="3">The sequence shown here is derived from an EMBL/GenBank/DDBJ whole genome shotgun (WGS) entry which is preliminary data.</text>
</comment>
<keyword evidence="2" id="KW-1133">Transmembrane helix</keyword>
<proteinExistence type="predicted"/>
<keyword evidence="2" id="KW-0472">Membrane</keyword>
<evidence type="ECO:0000313" key="4">
    <source>
        <dbReference type="Proteomes" id="UP001441944"/>
    </source>
</evidence>
<protein>
    <recommendedName>
        <fullName evidence="5">DUF2937 family protein</fullName>
    </recommendedName>
</protein>
<evidence type="ECO:0000256" key="2">
    <source>
        <dbReference type="SAM" id="Phobius"/>
    </source>
</evidence>
<keyword evidence="1" id="KW-0175">Coiled coil</keyword>
<dbReference type="EMBL" id="BAABWU010000021">
    <property type="protein sequence ID" value="GAA6198324.1"/>
    <property type="molecule type" value="Genomic_DNA"/>
</dbReference>
<keyword evidence="4" id="KW-1185">Reference proteome</keyword>
<gene>
    <name evidence="3" type="ORF">NBRC116598_37690</name>
</gene>
<dbReference type="Proteomes" id="UP001441944">
    <property type="component" value="Unassembled WGS sequence"/>
</dbReference>
<organism evidence="3 4">
    <name type="scientific">Pseudophaeobacter arcticus</name>
    <dbReference type="NCBI Taxonomy" id="385492"/>
    <lineage>
        <taxon>Bacteria</taxon>
        <taxon>Pseudomonadati</taxon>
        <taxon>Pseudomonadota</taxon>
        <taxon>Alphaproteobacteria</taxon>
        <taxon>Rhodobacterales</taxon>
        <taxon>Paracoccaceae</taxon>
        <taxon>Pseudophaeobacter</taxon>
    </lineage>
</organism>